<gene>
    <name evidence="5" type="ORF">NE237_027507</name>
</gene>
<comment type="caution">
    <text evidence="5">The sequence shown here is derived from an EMBL/GenBank/DDBJ whole genome shotgun (WGS) entry which is preliminary data.</text>
</comment>
<keyword evidence="6" id="KW-1185">Reference proteome</keyword>
<keyword evidence="1" id="KW-0175">Coiled coil</keyword>
<dbReference type="SUPFAM" id="SSF50978">
    <property type="entry name" value="WD40 repeat-like"/>
    <property type="match status" value="1"/>
</dbReference>
<feature type="transmembrane region" description="Helical" evidence="3">
    <location>
        <begin position="512"/>
        <end position="532"/>
    </location>
</feature>
<feature type="chain" id="PRO_5040127763" evidence="4">
    <location>
        <begin position="26"/>
        <end position="673"/>
    </location>
</feature>
<keyword evidence="4" id="KW-0732">Signal</keyword>
<dbReference type="Proteomes" id="UP001141806">
    <property type="component" value="Unassembled WGS sequence"/>
</dbReference>
<reference evidence="5" key="1">
    <citation type="journal article" date="2023" name="Plant J.">
        <title>The genome of the king protea, Protea cynaroides.</title>
        <authorList>
            <person name="Chang J."/>
            <person name="Duong T.A."/>
            <person name="Schoeman C."/>
            <person name="Ma X."/>
            <person name="Roodt D."/>
            <person name="Barker N."/>
            <person name="Li Z."/>
            <person name="Van de Peer Y."/>
            <person name="Mizrachi E."/>
        </authorList>
    </citation>
    <scope>NUCLEOTIDE SEQUENCE</scope>
    <source>
        <tissue evidence="5">Young leaves</tissue>
    </source>
</reference>
<feature type="compositionally biased region" description="Polar residues" evidence="2">
    <location>
        <begin position="630"/>
        <end position="640"/>
    </location>
</feature>
<keyword evidence="3" id="KW-0812">Transmembrane</keyword>
<dbReference type="PANTHER" id="PTHR35464">
    <property type="entry name" value="OS06G0115200 PROTEIN"/>
    <property type="match status" value="1"/>
</dbReference>
<evidence type="ECO:0000313" key="6">
    <source>
        <dbReference type="Proteomes" id="UP001141806"/>
    </source>
</evidence>
<evidence type="ECO:0000256" key="2">
    <source>
        <dbReference type="SAM" id="MobiDB-lite"/>
    </source>
</evidence>
<evidence type="ECO:0000256" key="1">
    <source>
        <dbReference type="SAM" id="Coils"/>
    </source>
</evidence>
<dbReference type="InterPro" id="IPR036322">
    <property type="entry name" value="WD40_repeat_dom_sf"/>
</dbReference>
<dbReference type="OrthoDB" id="2018951at2759"/>
<dbReference type="EMBL" id="JAMYWD010000012">
    <property type="protein sequence ID" value="KAJ4950675.1"/>
    <property type="molecule type" value="Genomic_DNA"/>
</dbReference>
<protein>
    <submittedName>
        <fullName evidence="5">Uncharacterized protein</fullName>
    </submittedName>
</protein>
<feature type="coiled-coil region" evidence="1">
    <location>
        <begin position="60"/>
        <end position="87"/>
    </location>
</feature>
<dbReference type="PANTHER" id="PTHR35464:SF1">
    <property type="entry name" value="OS06G0115200 PROTEIN"/>
    <property type="match status" value="1"/>
</dbReference>
<keyword evidence="3" id="KW-1133">Transmembrane helix</keyword>
<proteinExistence type="predicted"/>
<keyword evidence="3" id="KW-0472">Membrane</keyword>
<name>A0A9Q0JUA4_9MAGN</name>
<organism evidence="5 6">
    <name type="scientific">Protea cynaroides</name>
    <dbReference type="NCBI Taxonomy" id="273540"/>
    <lineage>
        <taxon>Eukaryota</taxon>
        <taxon>Viridiplantae</taxon>
        <taxon>Streptophyta</taxon>
        <taxon>Embryophyta</taxon>
        <taxon>Tracheophyta</taxon>
        <taxon>Spermatophyta</taxon>
        <taxon>Magnoliopsida</taxon>
        <taxon>Proteales</taxon>
        <taxon>Proteaceae</taxon>
        <taxon>Protea</taxon>
    </lineage>
</organism>
<sequence>MTDSQQGKAFVLLLFLIFSVDLFSSFRVLANSNALPTEEEREYEIRKPKHEREMGCSSLLARQETQLEMLENLVKNLSEVVAKLESRLPDCGSLENERRKIEEPVFDIEDKDQEKKKKKIEGGNYEEIVDDGFAGKAREVEKRRGLSVTKYNPSWSDRFQFLSAVKLEYEATAIIVLPDFDGFSNKYVAIGDERGKVFIFIPNGDVLVEFDTMSDSPITCMLSYLSVQKNETVLVTGHKNGMILAQRVWEASNGEEWHSLSMAKLQAFECVRNVEEGLQITILEVHQVGRMRYILSSDVSGKIIVFRENGTVFGSITSSSPPLVFLKQRLLFLTETGAGSLDLRSMKIKESECEGMNGSLARNYVFDALERSKAYGLTSNGDLIHVVLLGDMVNLKCRVRSKRKFEMDWPVAVQAIKGYLLVVSQEKVFVYNVSSQHYIRAGGPRPVFLASLDEIRSSFLSSDKMNGDSNMGTKTPLIASDHEKFVVLGLGSGYVGLYRSNLPLFKAEFNTMLWTSPVLLFILFLFGAWHLLGKKKDSLTSWGQDDPFATTSTVSAGASLGAGLEDRAFSDSSRTNDIMEMRGGGLRGPSRRYDAASQYPGSAPGYDSASQYPGSAPVPFRPSTVDPNFKASSSDPNFRTTGDLKYRGPNLETTGYPKRSLFSNTQVVEDSIN</sequence>
<evidence type="ECO:0000256" key="4">
    <source>
        <dbReference type="SAM" id="SignalP"/>
    </source>
</evidence>
<feature type="region of interest" description="Disordered" evidence="2">
    <location>
        <begin position="573"/>
        <end position="657"/>
    </location>
</feature>
<accession>A0A9Q0JUA4</accession>
<dbReference type="InterPro" id="IPR045288">
    <property type="entry name" value="At1g75140-like"/>
</dbReference>
<evidence type="ECO:0000256" key="3">
    <source>
        <dbReference type="SAM" id="Phobius"/>
    </source>
</evidence>
<feature type="signal peptide" evidence="4">
    <location>
        <begin position="1"/>
        <end position="25"/>
    </location>
</feature>
<dbReference type="AlphaFoldDB" id="A0A9Q0JUA4"/>
<evidence type="ECO:0000313" key="5">
    <source>
        <dbReference type="EMBL" id="KAJ4950675.1"/>
    </source>
</evidence>